<dbReference type="KEGG" id="jre:109010192"/>
<evidence type="ECO:0000313" key="2">
    <source>
        <dbReference type="RefSeq" id="XP_035547210.1"/>
    </source>
</evidence>
<name>A0A6P9EFY9_JUGRE</name>
<accession>A0A6P9EFY9</accession>
<organism evidence="1 2">
    <name type="scientific">Juglans regia</name>
    <name type="common">English walnut</name>
    <dbReference type="NCBI Taxonomy" id="51240"/>
    <lineage>
        <taxon>Eukaryota</taxon>
        <taxon>Viridiplantae</taxon>
        <taxon>Streptophyta</taxon>
        <taxon>Embryophyta</taxon>
        <taxon>Tracheophyta</taxon>
        <taxon>Spermatophyta</taxon>
        <taxon>Magnoliopsida</taxon>
        <taxon>eudicotyledons</taxon>
        <taxon>Gunneridae</taxon>
        <taxon>Pentapetalae</taxon>
        <taxon>rosids</taxon>
        <taxon>fabids</taxon>
        <taxon>Fagales</taxon>
        <taxon>Juglandaceae</taxon>
        <taxon>Juglans</taxon>
    </lineage>
</organism>
<dbReference type="RefSeq" id="XP_035547210.1">
    <property type="nucleotide sequence ID" value="XM_035691317.1"/>
</dbReference>
<gene>
    <name evidence="2" type="primary">LOC109010192</name>
</gene>
<reference evidence="2" key="1">
    <citation type="submission" date="2025-08" db="UniProtKB">
        <authorList>
            <consortium name="RefSeq"/>
        </authorList>
    </citation>
    <scope>IDENTIFICATION</scope>
    <source>
        <tissue evidence="2">Leaves</tissue>
    </source>
</reference>
<evidence type="ECO:0000313" key="1">
    <source>
        <dbReference type="Proteomes" id="UP000235220"/>
    </source>
</evidence>
<dbReference type="Proteomes" id="UP000235220">
    <property type="component" value="Chromosome 6"/>
</dbReference>
<dbReference type="GeneID" id="109010192"/>
<sequence length="108" mass="12159">MPIPSLDPSLSNAWTDIGFEPRVCRRLDKKHLTQPVFLKRLFFVGKIASRTLHMNSLIFPATPRFDELSDTSGINKWTCKCSYTYQGNHSYAVKSNCSTSCNCIPGIS</sequence>
<dbReference type="InParanoid" id="A0A6P9EFY9"/>
<keyword evidence="1" id="KW-1185">Reference proteome</keyword>
<protein>
    <submittedName>
        <fullName evidence="2">Uncharacterized protein LOC109010192</fullName>
    </submittedName>
</protein>
<proteinExistence type="predicted"/>
<dbReference type="AlphaFoldDB" id="A0A6P9EFY9"/>